<name>A0A8E2AYA1_9APHY</name>
<gene>
    <name evidence="3" type="ORF">OBBRIDRAFT_805890</name>
</gene>
<sequence length="714" mass="81788">MLALKTSKVVGNPGESARVLEVPSEPQGAEHTYGFSSTQEKSKGTLPRSVCLGRFIAEWAKRALDTWLAYEQRPPAVACKECGAALVCDKGLGDNELDDIGEATYRSRSTALKFGKLHEGSGSRSPLAVWECVEVSAEPCRMTIVHSNGIDEVEVRFYGCLDDELEGTPHAQQLIAHGMWPGSWKKPVTVFTIEMTAQDFYRYLRHLTDNIMPDNVPDRYCELLFAMKWPVDKRNFQQNQRQKPANPDDFTLIEGTAYFADIGDFANFQRNLEPLQNEASTCHKFGTMEYGGYGGQVSGTVDLSCAHHIFVLPGSGVDLQKGKRFTNVDFTMILGLQWWMQILLVISGYNINCQYRRNFEKHMKWFKNNFGRLRSIQHMQFPTTLTVIGKFHLPAHNSVCRFKFLYYWMPEAAMTDKEAPERIWAVLNGLAVHTQEMAVGHRHDIINDHHSDMNVWRVHDMARSLKAKHKEALIHAEAMDDELTRLESKLPDEKLKEWKHAKGYLSTYDDLNNPYELKKEKDSVKVLFVKQIVARLNQELSESPHQLERLKICKELHDTTDMEGLSHKLCNILQSKAERGAICAEELEALSALQIELPSSYNRNVLFCKDLKEARTIEMQLCEGYVNNALAEIRVHLIMKFSLKQQQTELTGQKMMTRSRQHIKQEEEAIDCTAKLYRQEDCAWLEDTEDRALKNFIADAMRVHWFQRSALKAS</sequence>
<evidence type="ECO:0000256" key="1">
    <source>
        <dbReference type="SAM" id="MobiDB-lite"/>
    </source>
</evidence>
<dbReference type="OrthoDB" id="3257768at2759"/>
<evidence type="ECO:0000313" key="4">
    <source>
        <dbReference type="Proteomes" id="UP000250043"/>
    </source>
</evidence>
<dbReference type="EMBL" id="KV722477">
    <property type="protein sequence ID" value="OCH87660.1"/>
    <property type="molecule type" value="Genomic_DNA"/>
</dbReference>
<dbReference type="Pfam" id="PF18758">
    <property type="entry name" value="KDZ"/>
    <property type="match status" value="1"/>
</dbReference>
<keyword evidence="4" id="KW-1185">Reference proteome</keyword>
<dbReference type="InterPro" id="IPR040521">
    <property type="entry name" value="KDZ"/>
</dbReference>
<dbReference type="Proteomes" id="UP000250043">
    <property type="component" value="Unassembled WGS sequence"/>
</dbReference>
<evidence type="ECO:0000259" key="2">
    <source>
        <dbReference type="Pfam" id="PF18803"/>
    </source>
</evidence>
<protein>
    <recommendedName>
        <fullName evidence="2">CxC2-like cysteine cluster KDZ transposase-associated domain-containing protein</fullName>
    </recommendedName>
</protein>
<dbReference type="InterPro" id="IPR041457">
    <property type="entry name" value="CxC2_KDZ-assoc"/>
</dbReference>
<dbReference type="Pfam" id="PF18803">
    <property type="entry name" value="CxC2"/>
    <property type="match status" value="1"/>
</dbReference>
<evidence type="ECO:0000313" key="3">
    <source>
        <dbReference type="EMBL" id="OCH87660.1"/>
    </source>
</evidence>
<proteinExistence type="predicted"/>
<dbReference type="PANTHER" id="PTHR33104:SF2">
    <property type="entry name" value="CXC3 LIKE CYSTEINE CLUSTER DOMAIN-CONTAINING PROTEIN"/>
    <property type="match status" value="1"/>
</dbReference>
<feature type="domain" description="CxC2-like cysteine cluster KDZ transposase-associated" evidence="2">
    <location>
        <begin position="131"/>
        <end position="198"/>
    </location>
</feature>
<dbReference type="AlphaFoldDB" id="A0A8E2AYA1"/>
<organism evidence="3 4">
    <name type="scientific">Obba rivulosa</name>
    <dbReference type="NCBI Taxonomy" id="1052685"/>
    <lineage>
        <taxon>Eukaryota</taxon>
        <taxon>Fungi</taxon>
        <taxon>Dikarya</taxon>
        <taxon>Basidiomycota</taxon>
        <taxon>Agaricomycotina</taxon>
        <taxon>Agaricomycetes</taxon>
        <taxon>Polyporales</taxon>
        <taxon>Gelatoporiaceae</taxon>
        <taxon>Obba</taxon>
    </lineage>
</organism>
<feature type="region of interest" description="Disordered" evidence="1">
    <location>
        <begin position="15"/>
        <end position="43"/>
    </location>
</feature>
<dbReference type="PANTHER" id="PTHR33104">
    <property type="entry name" value="SI:DKEY-29D5.2"/>
    <property type="match status" value="1"/>
</dbReference>
<accession>A0A8E2AYA1</accession>
<reference evidence="3 4" key="1">
    <citation type="submission" date="2016-07" db="EMBL/GenBank/DDBJ databases">
        <title>Draft genome of the white-rot fungus Obba rivulosa 3A-2.</title>
        <authorList>
            <consortium name="DOE Joint Genome Institute"/>
            <person name="Miettinen O."/>
            <person name="Riley R."/>
            <person name="Acob R."/>
            <person name="Barry K."/>
            <person name="Cullen D."/>
            <person name="De Vries R."/>
            <person name="Hainaut M."/>
            <person name="Hatakka A."/>
            <person name="Henrissat B."/>
            <person name="Hilden K."/>
            <person name="Kuo R."/>
            <person name="Labutti K."/>
            <person name="Lipzen A."/>
            <person name="Makela M.R."/>
            <person name="Sandor L."/>
            <person name="Spatafora J.W."/>
            <person name="Grigoriev I.V."/>
            <person name="Hibbett D.S."/>
        </authorList>
    </citation>
    <scope>NUCLEOTIDE SEQUENCE [LARGE SCALE GENOMIC DNA]</scope>
    <source>
        <strain evidence="3 4">3A-2</strain>
    </source>
</reference>